<name>A0A5C5WWI7_9BACT</name>
<comment type="caution">
    <text evidence="1">The sequence shown here is derived from an EMBL/GenBank/DDBJ whole genome shotgun (WGS) entry which is preliminary data.</text>
</comment>
<dbReference type="AlphaFoldDB" id="A0A5C5WWI7"/>
<evidence type="ECO:0000313" key="1">
    <source>
        <dbReference type="EMBL" id="TWT55066.1"/>
    </source>
</evidence>
<dbReference type="EMBL" id="SJPI01000001">
    <property type="protein sequence ID" value="TWT55066.1"/>
    <property type="molecule type" value="Genomic_DNA"/>
</dbReference>
<reference evidence="1 2" key="1">
    <citation type="submission" date="2019-02" db="EMBL/GenBank/DDBJ databases">
        <title>Deep-cultivation of Planctomycetes and their phenomic and genomic characterization uncovers novel biology.</title>
        <authorList>
            <person name="Wiegand S."/>
            <person name="Jogler M."/>
            <person name="Boedeker C."/>
            <person name="Pinto D."/>
            <person name="Vollmers J."/>
            <person name="Rivas-Marin E."/>
            <person name="Kohn T."/>
            <person name="Peeters S.H."/>
            <person name="Heuer A."/>
            <person name="Rast P."/>
            <person name="Oberbeckmann S."/>
            <person name="Bunk B."/>
            <person name="Jeske O."/>
            <person name="Meyerdierks A."/>
            <person name="Storesund J.E."/>
            <person name="Kallscheuer N."/>
            <person name="Luecker S."/>
            <person name="Lage O.M."/>
            <person name="Pohl T."/>
            <person name="Merkel B.J."/>
            <person name="Hornburger P."/>
            <person name="Mueller R.-W."/>
            <person name="Bruemmer F."/>
            <person name="Labrenz M."/>
            <person name="Spormann A.M."/>
            <person name="Op Den Camp H."/>
            <person name="Overmann J."/>
            <person name="Amann R."/>
            <person name="Jetten M.S.M."/>
            <person name="Mascher T."/>
            <person name="Medema M.H."/>
            <person name="Devos D.P."/>
            <person name="Kaster A.-K."/>
            <person name="Ovreas L."/>
            <person name="Rohde M."/>
            <person name="Galperin M.Y."/>
            <person name="Jogler C."/>
        </authorList>
    </citation>
    <scope>NUCLEOTIDE SEQUENCE [LARGE SCALE GENOMIC DNA]</scope>
    <source>
        <strain evidence="1 2">Pla22</strain>
    </source>
</reference>
<protein>
    <submittedName>
        <fullName evidence="1">Uncharacterized protein</fullName>
    </submittedName>
</protein>
<dbReference type="Proteomes" id="UP000316598">
    <property type="component" value="Unassembled WGS sequence"/>
</dbReference>
<accession>A0A5C5WWI7</accession>
<proteinExistence type="predicted"/>
<keyword evidence="2" id="KW-1185">Reference proteome</keyword>
<sequence>MEQVRYYDAVADPLHVTQWQPGRDMQAIAIADAPTAKVLIRFSDSKDSCSRCWKMCGNG</sequence>
<evidence type="ECO:0000313" key="2">
    <source>
        <dbReference type="Proteomes" id="UP000316598"/>
    </source>
</evidence>
<gene>
    <name evidence="1" type="ORF">Pla22_27200</name>
</gene>
<organism evidence="1 2">
    <name type="scientific">Rubripirellula amarantea</name>
    <dbReference type="NCBI Taxonomy" id="2527999"/>
    <lineage>
        <taxon>Bacteria</taxon>
        <taxon>Pseudomonadati</taxon>
        <taxon>Planctomycetota</taxon>
        <taxon>Planctomycetia</taxon>
        <taxon>Pirellulales</taxon>
        <taxon>Pirellulaceae</taxon>
        <taxon>Rubripirellula</taxon>
    </lineage>
</organism>